<keyword evidence="1" id="KW-0433">Leucine-rich repeat</keyword>
<dbReference type="InParanoid" id="E9GJE5"/>
<name>E9GJE5_DAPPU</name>
<evidence type="ECO:0000313" key="6">
    <source>
        <dbReference type="Proteomes" id="UP000000305"/>
    </source>
</evidence>
<dbReference type="HOGENOM" id="CLU_057004_0_0_1"/>
<dbReference type="KEGG" id="dpx:DAPPUDRAFT_304126"/>
<accession>E9GJE5</accession>
<keyword evidence="3" id="KW-0677">Repeat</keyword>
<sequence length="396" mass="42094">MSSFSNLFQVLVAGFLLTAVAANPPPHVRLGGLQRAVCPEDYSPCVCDLTANGLEISCVDVTVAQIVDVFYRTRSLDIYSVSLTATSATASIDLPADLLKDKRAERIYLNCPSAASPKLGLTIDPASFEFTRFNTTIFEIHDCDLVAQADLSFLTGFTVLDSLRIVDTLNVAAIATLPANTLTLLKELSIERCTGLETAAFPDLTPARLERLFLSGNALTDAAANSILVSVGSSSSANTLVHFSLASNALTKVPRIASFSKLVSYDVSDNAIPFISQSALLFSSRVASLNLNNIALTAIEGGAFSGDFTFAQVGVEGNKLTEFRADVFKSMLQQMAAQPAGSGGQVVVTGNTFDCGCGLAWLIRDNQILIPSVKNGVCGGFFRFEDLNPDAYINCP</sequence>
<feature type="signal peptide" evidence="4">
    <location>
        <begin position="1"/>
        <end position="22"/>
    </location>
</feature>
<dbReference type="PANTHER" id="PTHR24364">
    <property type="entry name" value="LP06937P"/>
    <property type="match status" value="1"/>
</dbReference>
<dbReference type="InterPro" id="IPR052286">
    <property type="entry name" value="Wnt_signaling_inhibitor"/>
</dbReference>
<evidence type="ECO:0000256" key="3">
    <source>
        <dbReference type="ARBA" id="ARBA00022737"/>
    </source>
</evidence>
<evidence type="ECO:0000256" key="4">
    <source>
        <dbReference type="SAM" id="SignalP"/>
    </source>
</evidence>
<dbReference type="GO" id="GO:0016020">
    <property type="term" value="C:membrane"/>
    <property type="evidence" value="ECO:0000318"/>
    <property type="project" value="GO_Central"/>
</dbReference>
<reference evidence="5 6" key="1">
    <citation type="journal article" date="2011" name="Science">
        <title>The ecoresponsive genome of Daphnia pulex.</title>
        <authorList>
            <person name="Colbourne J.K."/>
            <person name="Pfrender M.E."/>
            <person name="Gilbert D."/>
            <person name="Thomas W.K."/>
            <person name="Tucker A."/>
            <person name="Oakley T.H."/>
            <person name="Tokishita S."/>
            <person name="Aerts A."/>
            <person name="Arnold G.J."/>
            <person name="Basu M.K."/>
            <person name="Bauer D.J."/>
            <person name="Caceres C.E."/>
            <person name="Carmel L."/>
            <person name="Casola C."/>
            <person name="Choi J.H."/>
            <person name="Detter J.C."/>
            <person name="Dong Q."/>
            <person name="Dusheyko S."/>
            <person name="Eads B.D."/>
            <person name="Frohlich T."/>
            <person name="Geiler-Samerotte K.A."/>
            <person name="Gerlach D."/>
            <person name="Hatcher P."/>
            <person name="Jogdeo S."/>
            <person name="Krijgsveld J."/>
            <person name="Kriventseva E.V."/>
            <person name="Kultz D."/>
            <person name="Laforsch C."/>
            <person name="Lindquist E."/>
            <person name="Lopez J."/>
            <person name="Manak J.R."/>
            <person name="Muller J."/>
            <person name="Pangilinan J."/>
            <person name="Patwardhan R.P."/>
            <person name="Pitluck S."/>
            <person name="Pritham E.J."/>
            <person name="Rechtsteiner A."/>
            <person name="Rho M."/>
            <person name="Rogozin I.B."/>
            <person name="Sakarya O."/>
            <person name="Salamov A."/>
            <person name="Schaack S."/>
            <person name="Shapiro H."/>
            <person name="Shiga Y."/>
            <person name="Skalitzky C."/>
            <person name="Smith Z."/>
            <person name="Souvorov A."/>
            <person name="Sung W."/>
            <person name="Tang Z."/>
            <person name="Tsuchiya D."/>
            <person name="Tu H."/>
            <person name="Vos H."/>
            <person name="Wang M."/>
            <person name="Wolf Y.I."/>
            <person name="Yamagata H."/>
            <person name="Yamada T."/>
            <person name="Ye Y."/>
            <person name="Shaw J.R."/>
            <person name="Andrews J."/>
            <person name="Crease T.J."/>
            <person name="Tang H."/>
            <person name="Lucas S.M."/>
            <person name="Robertson H.M."/>
            <person name="Bork P."/>
            <person name="Koonin E.V."/>
            <person name="Zdobnov E.M."/>
            <person name="Grigoriev I.V."/>
            <person name="Lynch M."/>
            <person name="Boore J.L."/>
        </authorList>
    </citation>
    <scope>NUCLEOTIDE SEQUENCE [LARGE SCALE GENOMIC DNA]</scope>
</reference>
<dbReference type="PANTHER" id="PTHR24364:SF18">
    <property type="entry name" value="LP06937P"/>
    <property type="match status" value="1"/>
</dbReference>
<dbReference type="PhylomeDB" id="E9GJE5"/>
<dbReference type="InterPro" id="IPR032675">
    <property type="entry name" value="LRR_dom_sf"/>
</dbReference>
<feature type="chain" id="PRO_5003240400" description="LRRCT domain-containing protein" evidence="4">
    <location>
        <begin position="23"/>
        <end position="396"/>
    </location>
</feature>
<keyword evidence="2 4" id="KW-0732">Signal</keyword>
<dbReference type="AlphaFoldDB" id="E9GJE5"/>
<protein>
    <recommendedName>
        <fullName evidence="7">LRRCT domain-containing protein</fullName>
    </recommendedName>
</protein>
<keyword evidence="6" id="KW-1185">Reference proteome</keyword>
<evidence type="ECO:0000313" key="5">
    <source>
        <dbReference type="EMBL" id="EFX80440.1"/>
    </source>
</evidence>
<dbReference type="OrthoDB" id="6347122at2759"/>
<dbReference type="EMBL" id="GL732547">
    <property type="protein sequence ID" value="EFX80440.1"/>
    <property type="molecule type" value="Genomic_DNA"/>
</dbReference>
<evidence type="ECO:0000256" key="2">
    <source>
        <dbReference type="ARBA" id="ARBA00022729"/>
    </source>
</evidence>
<gene>
    <name evidence="5" type="ORF">DAPPUDRAFT_304126</name>
</gene>
<dbReference type="SUPFAM" id="SSF52058">
    <property type="entry name" value="L domain-like"/>
    <property type="match status" value="1"/>
</dbReference>
<dbReference type="STRING" id="6669.E9GJE5"/>
<proteinExistence type="predicted"/>
<organism evidence="5 6">
    <name type="scientific">Daphnia pulex</name>
    <name type="common">Water flea</name>
    <dbReference type="NCBI Taxonomy" id="6669"/>
    <lineage>
        <taxon>Eukaryota</taxon>
        <taxon>Metazoa</taxon>
        <taxon>Ecdysozoa</taxon>
        <taxon>Arthropoda</taxon>
        <taxon>Crustacea</taxon>
        <taxon>Branchiopoda</taxon>
        <taxon>Diplostraca</taxon>
        <taxon>Cladocera</taxon>
        <taxon>Anomopoda</taxon>
        <taxon>Daphniidae</taxon>
        <taxon>Daphnia</taxon>
    </lineage>
</organism>
<dbReference type="Proteomes" id="UP000000305">
    <property type="component" value="Unassembled WGS sequence"/>
</dbReference>
<evidence type="ECO:0008006" key="7">
    <source>
        <dbReference type="Google" id="ProtNLM"/>
    </source>
</evidence>
<evidence type="ECO:0000256" key="1">
    <source>
        <dbReference type="ARBA" id="ARBA00022614"/>
    </source>
</evidence>
<dbReference type="Gene3D" id="3.80.10.10">
    <property type="entry name" value="Ribonuclease Inhibitor"/>
    <property type="match status" value="1"/>
</dbReference>